<dbReference type="InterPro" id="IPR015074">
    <property type="entry name" value="DUF1867"/>
</dbReference>
<feature type="domain" description="Pyruvate kinase C-terminal" evidence="1">
    <location>
        <begin position="13"/>
        <end position="154"/>
    </location>
</feature>
<dbReference type="OrthoDB" id="9782984at2"/>
<protein>
    <recommendedName>
        <fullName evidence="1">Pyruvate kinase C-terminal domain-containing protein</fullName>
    </recommendedName>
</protein>
<dbReference type="AlphaFoldDB" id="A0A1M6GHQ6"/>
<keyword evidence="3" id="KW-1185">Reference proteome</keyword>
<evidence type="ECO:0000313" key="2">
    <source>
        <dbReference type="EMBL" id="SHJ09479.1"/>
    </source>
</evidence>
<dbReference type="InterPro" id="IPR036918">
    <property type="entry name" value="Pyrv_Knase_C_sf"/>
</dbReference>
<proteinExistence type="predicted"/>
<dbReference type="EMBL" id="FQZU01000004">
    <property type="protein sequence ID" value="SHJ09479.1"/>
    <property type="molecule type" value="Genomic_DNA"/>
</dbReference>
<accession>A0A1M6GHQ6</accession>
<gene>
    <name evidence="2" type="ORF">SAMN02745216_01015</name>
</gene>
<dbReference type="PIRSF" id="PIRSF016138">
    <property type="entry name" value="UCP016138"/>
    <property type="match status" value="1"/>
</dbReference>
<dbReference type="STRING" id="1121393.SAMN02745216_01015"/>
<organism evidence="2 3">
    <name type="scientific">Desulfatibacillum alkenivorans DSM 16219</name>
    <dbReference type="NCBI Taxonomy" id="1121393"/>
    <lineage>
        <taxon>Bacteria</taxon>
        <taxon>Pseudomonadati</taxon>
        <taxon>Thermodesulfobacteriota</taxon>
        <taxon>Desulfobacteria</taxon>
        <taxon>Desulfobacterales</taxon>
        <taxon>Desulfatibacillaceae</taxon>
        <taxon>Desulfatibacillum</taxon>
    </lineage>
</organism>
<dbReference type="SUPFAM" id="SSF52935">
    <property type="entry name" value="PK C-terminal domain-like"/>
    <property type="match status" value="1"/>
</dbReference>
<name>A0A1M6GHQ6_9BACT</name>
<dbReference type="Proteomes" id="UP000183994">
    <property type="component" value="Unassembled WGS sequence"/>
</dbReference>
<evidence type="ECO:0000313" key="3">
    <source>
        <dbReference type="Proteomes" id="UP000183994"/>
    </source>
</evidence>
<evidence type="ECO:0000259" key="1">
    <source>
        <dbReference type="Pfam" id="PF02887"/>
    </source>
</evidence>
<reference evidence="3" key="1">
    <citation type="submission" date="2016-11" db="EMBL/GenBank/DDBJ databases">
        <authorList>
            <person name="Varghese N."/>
            <person name="Submissions S."/>
        </authorList>
    </citation>
    <scope>NUCLEOTIDE SEQUENCE [LARGE SCALE GENOMIC DNA]</scope>
    <source>
        <strain evidence="3">DSM 16219</strain>
    </source>
</reference>
<dbReference type="InterPro" id="IPR015795">
    <property type="entry name" value="Pyrv_Knase_C"/>
</dbReference>
<dbReference type="Gene3D" id="3.40.1380.20">
    <property type="entry name" value="Pyruvate kinase, C-terminal domain"/>
    <property type="match status" value="1"/>
</dbReference>
<sequence length="183" mass="19386">MYFNAPGKENTKATLEAAYKRAQELGVNEIVLASSKGDTAYAALEICKGMKITAVTYHCGFTTPFVSVMKEEIKQDLESKGVRVISATHALSGVERSLMNKYNGGLCPVLIMADTLKLFGQGPKVAVEVSIMAADGGALTGADIIAVGGSGRGADSALVIKPAGQSHVFDMKIREIICKPREF</sequence>
<dbReference type="Pfam" id="PF02887">
    <property type="entry name" value="PK_C"/>
    <property type="match status" value="1"/>
</dbReference>
<dbReference type="RefSeq" id="WP_073473620.1">
    <property type="nucleotide sequence ID" value="NZ_FQZU01000004.1"/>
</dbReference>